<feature type="transmembrane region" description="Helical" evidence="1">
    <location>
        <begin position="51"/>
        <end position="72"/>
    </location>
</feature>
<name>W5SWV1_9SPIR</name>
<accession>W5SWV1</accession>
<evidence type="ECO:0000313" key="2">
    <source>
        <dbReference type="EMBL" id="AHH11370.1"/>
    </source>
</evidence>
<dbReference type="EMBL" id="CP005751">
    <property type="protein sequence ID" value="AHH11370.1"/>
    <property type="molecule type" value="Genomic_DNA"/>
</dbReference>
<reference evidence="2" key="1">
    <citation type="submission" date="2013-04" db="EMBL/GenBank/DDBJ databases">
        <title>Comparative Genomics of Relapsing Fever Spirochetes.</title>
        <authorList>
            <person name="Schwan T.G."/>
            <person name="Raffel S.J."/>
            <person name="Porcella S.F."/>
            <person name="Martens C.A."/>
            <person name="Bruno D.P."/>
            <person name="Ricklefs S.M."/>
            <person name="Barbian K.B."/>
        </authorList>
    </citation>
    <scope>NUCLEOTIDE SEQUENCE</scope>
    <source>
        <strain evidence="2">Co53</strain>
        <plasmid evidence="2">unnamed</plasmid>
    </source>
</reference>
<proteinExistence type="predicted"/>
<gene>
    <name evidence="2" type="ORF">BCO_0125306</name>
</gene>
<keyword evidence="1" id="KW-0472">Membrane</keyword>
<dbReference type="HOGENOM" id="CLU_054711_6_0_12"/>
<sequence>MKINIKNIRIKSICTTLFISLFLSCNNGVIEELEKRNTFLSSLANLGNDFLNIFTSFSDMVTDTLGIIMLILKRVI</sequence>
<keyword evidence="1" id="KW-1133">Transmembrane helix</keyword>
<geneLocation type="plasmid" evidence="2">
    <name>unnamed</name>
</geneLocation>
<protein>
    <submittedName>
        <fullName evidence="2">Variable outer membrane protein</fullName>
    </submittedName>
</protein>
<keyword evidence="2" id="KW-0614">Plasmid</keyword>
<dbReference type="SUPFAM" id="SSF74748">
    <property type="entry name" value="Variable surface antigen VlsE"/>
    <property type="match status" value="1"/>
</dbReference>
<keyword evidence="1" id="KW-0812">Transmembrane</keyword>
<evidence type="ECO:0000256" key="1">
    <source>
        <dbReference type="SAM" id="Phobius"/>
    </source>
</evidence>
<organism evidence="2">
    <name type="scientific">Borrelia coriaceae ATCC 43381</name>
    <dbReference type="NCBI Taxonomy" id="1408429"/>
    <lineage>
        <taxon>Bacteria</taxon>
        <taxon>Pseudomonadati</taxon>
        <taxon>Spirochaetota</taxon>
        <taxon>Spirochaetia</taxon>
        <taxon>Spirochaetales</taxon>
        <taxon>Borreliaceae</taxon>
        <taxon>Borrelia</taxon>
    </lineage>
</organism>
<dbReference type="AlphaFoldDB" id="W5SWV1"/>
<dbReference type="PROSITE" id="PS51257">
    <property type="entry name" value="PROKAR_LIPOPROTEIN"/>
    <property type="match status" value="1"/>
</dbReference>